<dbReference type="EMBL" id="CP012154">
    <property type="protein sequence ID" value="AKS42546.1"/>
    <property type="molecule type" value="Genomic_DNA"/>
</dbReference>
<dbReference type="RefSeq" id="WP_049727069.1">
    <property type="nucleotide sequence ID" value="NZ_CP012154.1"/>
</dbReference>
<protein>
    <submittedName>
        <fullName evidence="1">Uncharacterized protein</fullName>
    </submittedName>
</protein>
<proteinExistence type="predicted"/>
<accession>A0A0K0XY47</accession>
<dbReference type="OrthoDB" id="6200718at2"/>
<evidence type="ECO:0000313" key="1">
    <source>
        <dbReference type="EMBL" id="AKS42546.1"/>
    </source>
</evidence>
<organism evidence="1 2">
    <name type="scientific">Wenzhouxiangella marina</name>
    <dbReference type="NCBI Taxonomy" id="1579979"/>
    <lineage>
        <taxon>Bacteria</taxon>
        <taxon>Pseudomonadati</taxon>
        <taxon>Pseudomonadota</taxon>
        <taxon>Gammaproteobacteria</taxon>
        <taxon>Chromatiales</taxon>
        <taxon>Wenzhouxiangellaceae</taxon>
        <taxon>Wenzhouxiangella</taxon>
    </lineage>
</organism>
<dbReference type="KEGG" id="wma:WM2015_2183"/>
<dbReference type="PATRIC" id="fig|1579979.3.peg.2231"/>
<keyword evidence="2" id="KW-1185">Reference proteome</keyword>
<dbReference type="AlphaFoldDB" id="A0A0K0XY47"/>
<dbReference type="Proteomes" id="UP000066624">
    <property type="component" value="Chromosome"/>
</dbReference>
<dbReference type="InterPro" id="IPR025334">
    <property type="entry name" value="DUF4240"/>
</dbReference>
<dbReference type="Pfam" id="PF14024">
    <property type="entry name" value="DUF4240"/>
    <property type="match status" value="1"/>
</dbReference>
<sequence>MQESQFWSIIAMLDWEESGDDDAVLAPVVAYLTSKPDEEIFHFEEILAQKLHALDTRAHAREIGEDAYVDGEAYFSVDAFLYARCVVVANGKALFEQVLRNPREFPKDMEFEAILYVAQEAYEQKNEKEWDYVSPTDYETYSNLAGWQ</sequence>
<evidence type="ECO:0000313" key="2">
    <source>
        <dbReference type="Proteomes" id="UP000066624"/>
    </source>
</evidence>
<name>A0A0K0XY47_9GAMM</name>
<reference evidence="1 2" key="1">
    <citation type="submission" date="2015-07" db="EMBL/GenBank/DDBJ databases">
        <authorList>
            <person name="Noorani M."/>
        </authorList>
    </citation>
    <scope>NUCLEOTIDE SEQUENCE [LARGE SCALE GENOMIC DNA]</scope>
    <source>
        <strain evidence="1 2">KCTC 42284</strain>
    </source>
</reference>
<gene>
    <name evidence="1" type="ORF">WM2015_2183</name>
</gene>